<dbReference type="InterPro" id="IPR011990">
    <property type="entry name" value="TPR-like_helical_dom_sf"/>
</dbReference>
<dbReference type="OrthoDB" id="10050400at2759"/>
<dbReference type="EMBL" id="ML178824">
    <property type="protein sequence ID" value="TFL01661.1"/>
    <property type="molecule type" value="Genomic_DNA"/>
</dbReference>
<dbReference type="STRING" id="1884261.A0A5C3QMG0"/>
<evidence type="ECO:0000313" key="2">
    <source>
        <dbReference type="Proteomes" id="UP000305067"/>
    </source>
</evidence>
<dbReference type="Gene3D" id="1.25.40.10">
    <property type="entry name" value="Tetratricopeptide repeat domain"/>
    <property type="match status" value="1"/>
</dbReference>
<organism evidence="1 2">
    <name type="scientific">Pterulicium gracile</name>
    <dbReference type="NCBI Taxonomy" id="1884261"/>
    <lineage>
        <taxon>Eukaryota</taxon>
        <taxon>Fungi</taxon>
        <taxon>Dikarya</taxon>
        <taxon>Basidiomycota</taxon>
        <taxon>Agaricomycotina</taxon>
        <taxon>Agaricomycetes</taxon>
        <taxon>Agaricomycetidae</taxon>
        <taxon>Agaricales</taxon>
        <taxon>Pleurotineae</taxon>
        <taxon>Pterulaceae</taxon>
        <taxon>Pterulicium</taxon>
    </lineage>
</organism>
<dbReference type="AlphaFoldDB" id="A0A5C3QMG0"/>
<sequence length="357" mass="39503">MHVCLCKSAHFVCSYDIYSTLTMWPEEVRQDLRAALTAKHQGFLDTSIRYYLRALQVAQTLPLDAWGKEPYLRITGISIALAEAQEEKELPAQAYETYKGALEMLEKAEARLSGEERLRGVALALKLGELAETYSQPEAEEERWLTLGVNWVLKIASSQGQSQVQAKEKAAGAPSVDVADLNLPGWITVSDVSAPLHALGAFYSRTGKLEYAMPLYLHAISALIPPTAQRKQIPTENMCKGAELMSSLSELIIREKTTAERLHQAEAWAKQSVAILDKPENADAPICAQSLGVAFFNLASVLEMKSELVEAQQLFKKSLLQSKKLNHKEGISEATLALRRLDRVQRASTRPKVTPDA</sequence>
<dbReference type="SUPFAM" id="SSF48452">
    <property type="entry name" value="TPR-like"/>
    <property type="match status" value="1"/>
</dbReference>
<dbReference type="Proteomes" id="UP000305067">
    <property type="component" value="Unassembled WGS sequence"/>
</dbReference>
<gene>
    <name evidence="1" type="ORF">BDV98DRAFT_612537</name>
</gene>
<name>A0A5C3QMG0_9AGAR</name>
<protein>
    <submittedName>
        <fullName evidence="1">Uncharacterized protein</fullName>
    </submittedName>
</protein>
<evidence type="ECO:0000313" key="1">
    <source>
        <dbReference type="EMBL" id="TFL01661.1"/>
    </source>
</evidence>
<dbReference type="InterPro" id="IPR040201">
    <property type="entry name" value="Mrg3-like"/>
</dbReference>
<proteinExistence type="predicted"/>
<keyword evidence="2" id="KW-1185">Reference proteome</keyword>
<reference evidence="1 2" key="1">
    <citation type="journal article" date="2019" name="Nat. Ecol. Evol.">
        <title>Megaphylogeny resolves global patterns of mushroom evolution.</title>
        <authorList>
            <person name="Varga T."/>
            <person name="Krizsan K."/>
            <person name="Foldi C."/>
            <person name="Dima B."/>
            <person name="Sanchez-Garcia M."/>
            <person name="Sanchez-Ramirez S."/>
            <person name="Szollosi G.J."/>
            <person name="Szarkandi J.G."/>
            <person name="Papp V."/>
            <person name="Albert L."/>
            <person name="Andreopoulos W."/>
            <person name="Angelini C."/>
            <person name="Antonin V."/>
            <person name="Barry K.W."/>
            <person name="Bougher N.L."/>
            <person name="Buchanan P."/>
            <person name="Buyck B."/>
            <person name="Bense V."/>
            <person name="Catcheside P."/>
            <person name="Chovatia M."/>
            <person name="Cooper J."/>
            <person name="Damon W."/>
            <person name="Desjardin D."/>
            <person name="Finy P."/>
            <person name="Geml J."/>
            <person name="Haridas S."/>
            <person name="Hughes K."/>
            <person name="Justo A."/>
            <person name="Karasinski D."/>
            <person name="Kautmanova I."/>
            <person name="Kiss B."/>
            <person name="Kocsube S."/>
            <person name="Kotiranta H."/>
            <person name="LaButti K.M."/>
            <person name="Lechner B.E."/>
            <person name="Liimatainen K."/>
            <person name="Lipzen A."/>
            <person name="Lukacs Z."/>
            <person name="Mihaltcheva S."/>
            <person name="Morgado L.N."/>
            <person name="Niskanen T."/>
            <person name="Noordeloos M.E."/>
            <person name="Ohm R.A."/>
            <person name="Ortiz-Santana B."/>
            <person name="Ovrebo C."/>
            <person name="Racz N."/>
            <person name="Riley R."/>
            <person name="Savchenko A."/>
            <person name="Shiryaev A."/>
            <person name="Soop K."/>
            <person name="Spirin V."/>
            <person name="Szebenyi C."/>
            <person name="Tomsovsky M."/>
            <person name="Tulloss R.E."/>
            <person name="Uehling J."/>
            <person name="Grigoriev I.V."/>
            <person name="Vagvolgyi C."/>
            <person name="Papp T."/>
            <person name="Martin F.M."/>
            <person name="Miettinen O."/>
            <person name="Hibbett D.S."/>
            <person name="Nagy L.G."/>
        </authorList>
    </citation>
    <scope>NUCLEOTIDE SEQUENCE [LARGE SCALE GENOMIC DNA]</scope>
    <source>
        <strain evidence="1 2">CBS 309.79</strain>
    </source>
</reference>
<dbReference type="PANTHER" id="PTHR28142">
    <property type="entry name" value="MITOCHONDRIAL INNER MEMBRANE I-AAA PROTEASE SUPERCOMPLEX SUBUNIT MGR3-RELATED"/>
    <property type="match status" value="1"/>
</dbReference>
<accession>A0A5C3QMG0</accession>
<dbReference type="PANTHER" id="PTHR28142:SF1">
    <property type="entry name" value="MITOCHONDRIAL INNER MEMBRANE I-AAA PROTEASE SUPERCOMPLEX SUBUNIT MGR3-RELATED"/>
    <property type="match status" value="1"/>
</dbReference>